<gene>
    <name evidence="2" type="ORF">J8N05_36380</name>
</gene>
<sequence length="71" mass="7130">MAIRDGTPEAHGADDPGSPEGLAPHLGGVAPGQVVAVALPRPEGDSQDAPIVARNVVRRARSGGAATAERR</sequence>
<dbReference type="AlphaFoldDB" id="A0A940Y5P3"/>
<organism evidence="2 3">
    <name type="scientific">Streptomyces liliiviolaceus</name>
    <dbReference type="NCBI Taxonomy" id="2823109"/>
    <lineage>
        <taxon>Bacteria</taxon>
        <taxon>Bacillati</taxon>
        <taxon>Actinomycetota</taxon>
        <taxon>Actinomycetes</taxon>
        <taxon>Kitasatosporales</taxon>
        <taxon>Streptomycetaceae</taxon>
        <taxon>Streptomyces</taxon>
    </lineage>
</organism>
<keyword evidence="3" id="KW-1185">Reference proteome</keyword>
<feature type="compositionally biased region" description="Basic and acidic residues" evidence="1">
    <location>
        <begin position="1"/>
        <end position="14"/>
    </location>
</feature>
<dbReference type="EMBL" id="JAGPYQ010000002">
    <property type="protein sequence ID" value="MBQ0853642.1"/>
    <property type="molecule type" value="Genomic_DNA"/>
</dbReference>
<feature type="region of interest" description="Disordered" evidence="1">
    <location>
        <begin position="1"/>
        <end position="28"/>
    </location>
</feature>
<accession>A0A940Y5P3</accession>
<reference evidence="2 3" key="1">
    <citation type="submission" date="2021-04" db="EMBL/GenBank/DDBJ databases">
        <authorList>
            <person name="Tang X."/>
            <person name="Zhou X."/>
            <person name="Chen X."/>
            <person name="Cernava T."/>
            <person name="Zhang C."/>
        </authorList>
    </citation>
    <scope>NUCLEOTIDE SEQUENCE [LARGE SCALE GENOMIC DNA]</scope>
    <source>
        <strain evidence="2 3">BH-SS-21</strain>
    </source>
</reference>
<dbReference type="RefSeq" id="WP_210890772.1">
    <property type="nucleotide sequence ID" value="NZ_JAGPYQ010000002.1"/>
</dbReference>
<name>A0A940Y5P3_9ACTN</name>
<comment type="caution">
    <text evidence="2">The sequence shown here is derived from an EMBL/GenBank/DDBJ whole genome shotgun (WGS) entry which is preliminary data.</text>
</comment>
<evidence type="ECO:0000313" key="2">
    <source>
        <dbReference type="EMBL" id="MBQ0853642.1"/>
    </source>
</evidence>
<protein>
    <submittedName>
        <fullName evidence="2">Uncharacterized protein</fullName>
    </submittedName>
</protein>
<evidence type="ECO:0000256" key="1">
    <source>
        <dbReference type="SAM" id="MobiDB-lite"/>
    </source>
</evidence>
<proteinExistence type="predicted"/>
<evidence type="ECO:0000313" key="3">
    <source>
        <dbReference type="Proteomes" id="UP000677413"/>
    </source>
</evidence>
<dbReference type="Proteomes" id="UP000677413">
    <property type="component" value="Unassembled WGS sequence"/>
</dbReference>